<dbReference type="PANTHER" id="PTHR47550:SF1">
    <property type="entry name" value="DUAL SPECIFICITY PROTEIN PHOSPHATASE PPS1"/>
    <property type="match status" value="1"/>
</dbReference>
<dbReference type="PROSITE" id="PS50056">
    <property type="entry name" value="TYR_PHOSPHATASE_2"/>
    <property type="match status" value="1"/>
</dbReference>
<keyword evidence="7" id="KW-0904">Protein phosphatase</keyword>
<feature type="compositionally biased region" description="Pro residues" evidence="11">
    <location>
        <begin position="703"/>
        <end position="714"/>
    </location>
</feature>
<evidence type="ECO:0000256" key="4">
    <source>
        <dbReference type="ARBA" id="ARBA00022723"/>
    </source>
</evidence>
<dbReference type="SUPFAM" id="SSF52799">
    <property type="entry name" value="(Phosphotyrosine protein) phosphatases II"/>
    <property type="match status" value="1"/>
</dbReference>
<keyword evidence="9" id="KW-0560">Oxidoreductase</keyword>
<evidence type="ECO:0000256" key="6">
    <source>
        <dbReference type="ARBA" id="ARBA00022873"/>
    </source>
</evidence>
<keyword evidence="6" id="KW-0124">Carnitine biosynthesis</keyword>
<protein>
    <submittedName>
        <fullName evidence="14">Uncharacterized protein</fullName>
    </submittedName>
</protein>
<dbReference type="Pfam" id="PF06155">
    <property type="entry name" value="GBBH-like_N"/>
    <property type="match status" value="1"/>
</dbReference>
<dbReference type="InterPro" id="IPR042098">
    <property type="entry name" value="TauD-like_sf"/>
</dbReference>
<sequence length="1613" mass="178373">MAFATIVRASFRAPVFVRIHTTARLIQTRTLTYTLDPHRTLTFWHRDGTSQGANRTLTTTTTTVPSDQLGFLPEHHPTIDFPTANADDCKITILWSPQNWSRFHHIWLRDHCRCPSCFHPITKQRLLNTFEIPPDIKPYHVQASPEGLEVVWLASGAEHHASFYPWSWLKAHTYDPPFKSSSAFGKKVLWGAKIAKSPPTVSYSDAMDESDQGLYQWLSNIDSFGFCLVSGVPDTPEATEELSKRIGLIRETQYGKFWEFTADLSKGDTAYTNMALGAHTDNTYFTDPCGLQLFHILSHTEGSGGATLLVDGFYVASLLKGLHPDAYGFLSRIPIPAHAAGEASVLYRPSPPYGYPPLRHDEVSGELVQVRWNNDDRSVMDHLDAELVEPWYDATRAWHALLTSEDSEYWLQLTPGTVLSVDNHRVLHGRSAFDGKRRVCGAYIGVDEYRSRLAVLTEGHRGVWSPGLTRRRPMAAPSSYGVVPPDTRTLQHAGHFPLLPTTQFARMHLEHLTAHPPDSILFPFLHGLDGDNDAQCMFFASPASPDKPVHPAAMIRDSSGRVVRPPRYRGLVWVVCDDNLDAPSSPISEETEYDTDSDDFSEDDLDIQMNLLDRDAPMDVDPTPSFMHPTTLRISTADSTTNTKTSVPSPTAPLNILYTNTNTRSTYDRRHSPTSSSDASTDASSSSSDSHSRSTSATSLPSPSSPPCPSPPDTPVFDTTPSSQSSTGTSPSSSPTVALDVNWEFKPAKVPDGISLRNFGIQLPLYTSISDIVVYSPKGPTPAALRVASRFKMAVEKKRRERLERWVQAGFQLELESYEEQDPHSTPEGFLKYGVYVLDANAEQLERDLPWLVVRKDGDCVGDCERNVPPRTESVCCPLSGMTGLTEMTDGRLVGELELEAKLAAEQAERLSGSVQSTADSIPSLDWSSDVPLNVNTRIHRCKRANTIDFARRERDEMRDLTRTSEILTVWGSDNRDVQADEASGSTTATYWNPNVGQVFLGNANDVPVWKPLLRRREHIRPSVEPGCATHPTTSLYLDPFADPYISHDPEKPSPFSTHTNDPSCGLGFDICIECHEHAPFPSVAHLRAAEEHIRLMEMEWVELWHRHWDQQGAIPPRPPPHPSAIIHFPFPSSPSPTPGGLNALLPVIRFLERMVMPGALGSLTSSVGSGCSNGVSKTPPKAHTLPSPWPPIPESSESGSGSITPQRPAPGSTSHEYPINIQKSDLSDTTTTTPPTYRPRPLKVLLYSSDGYTESSVPALCLLMAVKGLTLPEAYLEMQVTNRRSFFVYQSEVAFLKRVEGRLGVANISLRSRYQYGDIQRGASGQAGHFPVPRNGANGHRPHALTINYGSSTPVVPLPAVSTTTKHLRRPRANTLPSFISDHQSWFDDARFDGSFPSRVLPFLYLGNLNHAANVYMLHALGITHVVSVGECALVPPPQTPTSASPPSGPINPICSTLPAIPGSQGSLWIEEREGRIKVLDIKGVCDDGIDTLEPQLHPICTWIEKARLAGGRVLVHCRVGVSRSATVTIAYVMQHLGLSLVEAYLVVRSRRLSVLIQPNMRLLYNLLGWEVRLARERAGGDEGRLREELDRSLSWPYLAREVHALNEKYLG</sequence>
<dbReference type="Gene3D" id="3.90.190.10">
    <property type="entry name" value="Protein tyrosine phosphatase superfamily"/>
    <property type="match status" value="1"/>
</dbReference>
<dbReference type="GO" id="GO:0050353">
    <property type="term" value="F:trimethyllysine dioxygenase activity"/>
    <property type="evidence" value="ECO:0007669"/>
    <property type="project" value="InterPro"/>
</dbReference>
<keyword evidence="4" id="KW-0479">Metal-binding</keyword>
<evidence type="ECO:0000256" key="2">
    <source>
        <dbReference type="ARBA" id="ARBA00001961"/>
    </source>
</evidence>
<proteinExistence type="inferred from homology"/>
<comment type="similarity">
    <text evidence="3">Belongs to the gamma-BBH/TMLD family.</text>
</comment>
<accession>A0A8I3A939</accession>
<feature type="compositionally biased region" description="Low complexity" evidence="11">
    <location>
        <begin position="1195"/>
        <end position="1206"/>
    </location>
</feature>
<evidence type="ECO:0000256" key="7">
    <source>
        <dbReference type="ARBA" id="ARBA00022912"/>
    </source>
</evidence>
<dbReference type="InterPro" id="IPR010376">
    <property type="entry name" value="GBBH-like_N"/>
</dbReference>
<dbReference type="Pfam" id="PF02668">
    <property type="entry name" value="TauD"/>
    <property type="match status" value="1"/>
</dbReference>
<feature type="compositionally biased region" description="Low complexity" evidence="11">
    <location>
        <begin position="719"/>
        <end position="736"/>
    </location>
</feature>
<dbReference type="FunFam" id="3.60.130.10:FF:000001">
    <property type="entry name" value="Trimethyllysine dioxygenase, mitochondrial"/>
    <property type="match status" value="1"/>
</dbReference>
<dbReference type="NCBIfam" id="TIGR02410">
    <property type="entry name" value="carnitine_TMLD"/>
    <property type="match status" value="1"/>
</dbReference>
<feature type="compositionally biased region" description="Low complexity" evidence="11">
    <location>
        <begin position="673"/>
        <end position="702"/>
    </location>
</feature>
<dbReference type="EMBL" id="JAGFBS010000018">
    <property type="protein sequence ID" value="KAG6374451.1"/>
    <property type="molecule type" value="Genomic_DNA"/>
</dbReference>
<organism evidence="14 15">
    <name type="scientific">Boletus reticuloceps</name>
    <dbReference type="NCBI Taxonomy" id="495285"/>
    <lineage>
        <taxon>Eukaryota</taxon>
        <taxon>Fungi</taxon>
        <taxon>Dikarya</taxon>
        <taxon>Basidiomycota</taxon>
        <taxon>Agaricomycotina</taxon>
        <taxon>Agaricomycetes</taxon>
        <taxon>Agaricomycetidae</taxon>
        <taxon>Boletales</taxon>
        <taxon>Boletineae</taxon>
        <taxon>Boletaceae</taxon>
        <taxon>Boletoideae</taxon>
        <taxon>Boletus</taxon>
    </lineage>
</organism>
<dbReference type="PANTHER" id="PTHR47550">
    <property type="entry name" value="DUAL SPECIFICITY PROTEIN PHOSPHATASE PPS1"/>
    <property type="match status" value="1"/>
</dbReference>
<dbReference type="Gene3D" id="3.60.130.10">
    <property type="entry name" value="Clavaminate synthase-like"/>
    <property type="match status" value="1"/>
</dbReference>
<dbReference type="InterPro" id="IPR047949">
    <property type="entry name" value="PPS1_DSP"/>
</dbReference>
<feature type="compositionally biased region" description="Acidic residues" evidence="11">
    <location>
        <begin position="589"/>
        <end position="602"/>
    </location>
</feature>
<keyword evidence="10" id="KW-0408">Iron</keyword>
<feature type="region of interest" description="Disordered" evidence="11">
    <location>
        <begin position="1169"/>
        <end position="1238"/>
    </location>
</feature>
<dbReference type="PROSITE" id="PS00383">
    <property type="entry name" value="TYR_PHOSPHATASE_1"/>
    <property type="match status" value="1"/>
</dbReference>
<dbReference type="GO" id="GO:0045329">
    <property type="term" value="P:carnitine biosynthetic process"/>
    <property type="evidence" value="ECO:0007669"/>
    <property type="project" value="UniProtKB-UniPathway"/>
</dbReference>
<feature type="region of interest" description="Disordered" evidence="11">
    <location>
        <begin position="615"/>
        <end position="736"/>
    </location>
</feature>
<dbReference type="InterPro" id="IPR000340">
    <property type="entry name" value="Dual-sp_phosphatase_cat-dom"/>
</dbReference>
<feature type="domain" description="Tyrosine-protein phosphatase" evidence="12">
    <location>
        <begin position="1397"/>
        <end position="1577"/>
    </location>
</feature>
<dbReference type="InterPro" id="IPR020422">
    <property type="entry name" value="TYR_PHOSPHATASE_DUAL_dom"/>
</dbReference>
<keyword evidence="15" id="KW-1185">Reference proteome</keyword>
<evidence type="ECO:0000256" key="10">
    <source>
        <dbReference type="ARBA" id="ARBA00023004"/>
    </source>
</evidence>
<name>A0A8I3A939_9AGAM</name>
<evidence type="ECO:0000256" key="5">
    <source>
        <dbReference type="ARBA" id="ARBA00022801"/>
    </source>
</evidence>
<dbReference type="Gene3D" id="3.30.2020.30">
    <property type="match status" value="1"/>
</dbReference>
<dbReference type="InterPro" id="IPR000387">
    <property type="entry name" value="Tyr_Pase_dom"/>
</dbReference>
<dbReference type="CDD" id="cd00250">
    <property type="entry name" value="CAS_like"/>
    <property type="match status" value="1"/>
</dbReference>
<dbReference type="CDD" id="cd14516">
    <property type="entry name" value="DSP_fungal_PPS1"/>
    <property type="match status" value="1"/>
</dbReference>
<keyword evidence="5" id="KW-0378">Hydrolase</keyword>
<dbReference type="InterPro" id="IPR053239">
    <property type="entry name" value="Dual_spec_PTase"/>
</dbReference>
<dbReference type="UniPathway" id="UPA00118"/>
<dbReference type="InterPro" id="IPR012776">
    <property type="entry name" value="Trimethyllysine_dOase"/>
</dbReference>
<reference evidence="14" key="1">
    <citation type="submission" date="2021-03" db="EMBL/GenBank/DDBJ databases">
        <title>Evolutionary innovations through gain and loss of genes in the ectomycorrhizal Boletales.</title>
        <authorList>
            <person name="Wu G."/>
            <person name="Miyauchi S."/>
            <person name="Morin E."/>
            <person name="Yang Z.-L."/>
            <person name="Xu J."/>
            <person name="Martin F.M."/>
        </authorList>
    </citation>
    <scope>NUCLEOTIDE SEQUENCE</scope>
    <source>
        <strain evidence="14">BR01</strain>
    </source>
</reference>
<dbReference type="Pfam" id="PF00782">
    <property type="entry name" value="DSPc"/>
    <property type="match status" value="1"/>
</dbReference>
<dbReference type="GO" id="GO:0005506">
    <property type="term" value="F:iron ion binding"/>
    <property type="evidence" value="ECO:0007669"/>
    <property type="project" value="InterPro"/>
</dbReference>
<evidence type="ECO:0000313" key="14">
    <source>
        <dbReference type="EMBL" id="KAG6374451.1"/>
    </source>
</evidence>
<feature type="compositionally biased region" description="Polar residues" evidence="11">
    <location>
        <begin position="1212"/>
        <end position="1229"/>
    </location>
</feature>
<feature type="region of interest" description="Disordered" evidence="11">
    <location>
        <begin position="583"/>
        <end position="602"/>
    </location>
</feature>
<evidence type="ECO:0000259" key="13">
    <source>
        <dbReference type="PROSITE" id="PS50056"/>
    </source>
</evidence>
<feature type="domain" description="Tyrosine specific protein phosphatases" evidence="13">
    <location>
        <begin position="1512"/>
        <end position="1564"/>
    </location>
</feature>
<evidence type="ECO:0000256" key="11">
    <source>
        <dbReference type="SAM" id="MobiDB-lite"/>
    </source>
</evidence>
<comment type="cofactor">
    <cofactor evidence="1">
        <name>Fe(2+)</name>
        <dbReference type="ChEBI" id="CHEBI:29033"/>
    </cofactor>
</comment>
<comment type="caution">
    <text evidence="14">The sequence shown here is derived from an EMBL/GenBank/DDBJ whole genome shotgun (WGS) entry which is preliminary data.</text>
</comment>
<comment type="cofactor">
    <cofactor evidence="2">
        <name>L-ascorbate</name>
        <dbReference type="ChEBI" id="CHEBI:38290"/>
    </cofactor>
</comment>
<dbReference type="SMART" id="SM00195">
    <property type="entry name" value="DSPc"/>
    <property type="match status" value="1"/>
</dbReference>
<evidence type="ECO:0000313" key="15">
    <source>
        <dbReference type="Proteomes" id="UP000683000"/>
    </source>
</evidence>
<feature type="compositionally biased region" description="Polar residues" evidence="11">
    <location>
        <begin position="632"/>
        <end position="649"/>
    </location>
</feature>
<dbReference type="SUPFAM" id="SSF51197">
    <property type="entry name" value="Clavaminate synthase-like"/>
    <property type="match status" value="1"/>
</dbReference>
<evidence type="ECO:0000256" key="1">
    <source>
        <dbReference type="ARBA" id="ARBA00001954"/>
    </source>
</evidence>
<dbReference type="GO" id="GO:0008138">
    <property type="term" value="F:protein tyrosine/serine/threonine phosphatase activity"/>
    <property type="evidence" value="ECO:0007669"/>
    <property type="project" value="InterPro"/>
</dbReference>
<dbReference type="InterPro" id="IPR003819">
    <property type="entry name" value="TauD/TfdA-like"/>
</dbReference>
<dbReference type="PROSITE" id="PS50054">
    <property type="entry name" value="TYR_PHOSPHATASE_DUAL"/>
    <property type="match status" value="1"/>
</dbReference>
<dbReference type="OrthoDB" id="273181at2759"/>
<dbReference type="Proteomes" id="UP000683000">
    <property type="component" value="Unassembled WGS sequence"/>
</dbReference>
<dbReference type="FunFam" id="3.30.2020.30:FF:000002">
    <property type="entry name" value="Putative gamma-butyrobetaine dioxygenase"/>
    <property type="match status" value="1"/>
</dbReference>
<dbReference type="InterPro" id="IPR016130">
    <property type="entry name" value="Tyr_Pase_AS"/>
</dbReference>
<evidence type="ECO:0000256" key="9">
    <source>
        <dbReference type="ARBA" id="ARBA00023002"/>
    </source>
</evidence>
<dbReference type="GO" id="GO:0033260">
    <property type="term" value="P:nuclear DNA replication"/>
    <property type="evidence" value="ECO:0007669"/>
    <property type="project" value="InterPro"/>
</dbReference>
<keyword evidence="8" id="KW-0223">Dioxygenase</keyword>
<evidence type="ECO:0000259" key="12">
    <source>
        <dbReference type="PROSITE" id="PS50054"/>
    </source>
</evidence>
<gene>
    <name evidence="14" type="ORF">JVT61DRAFT_4493</name>
</gene>
<dbReference type="GO" id="GO:0005634">
    <property type="term" value="C:nucleus"/>
    <property type="evidence" value="ECO:0007669"/>
    <property type="project" value="GOC"/>
</dbReference>
<evidence type="ECO:0000256" key="3">
    <source>
        <dbReference type="ARBA" id="ARBA00008654"/>
    </source>
</evidence>
<dbReference type="InterPro" id="IPR038492">
    <property type="entry name" value="GBBH-like_N_sf"/>
</dbReference>
<dbReference type="InterPro" id="IPR029021">
    <property type="entry name" value="Prot-tyrosine_phosphatase-like"/>
</dbReference>
<evidence type="ECO:0000256" key="8">
    <source>
        <dbReference type="ARBA" id="ARBA00022964"/>
    </source>
</evidence>